<evidence type="ECO:0000313" key="2">
    <source>
        <dbReference type="WBParaSite" id="nRc.2.0.1.t35221-RA"/>
    </source>
</evidence>
<dbReference type="AlphaFoldDB" id="A0A915KAT1"/>
<proteinExistence type="predicted"/>
<organism evidence="1 2">
    <name type="scientific">Romanomermis culicivorax</name>
    <name type="common">Nematode worm</name>
    <dbReference type="NCBI Taxonomy" id="13658"/>
    <lineage>
        <taxon>Eukaryota</taxon>
        <taxon>Metazoa</taxon>
        <taxon>Ecdysozoa</taxon>
        <taxon>Nematoda</taxon>
        <taxon>Enoplea</taxon>
        <taxon>Dorylaimia</taxon>
        <taxon>Mermithida</taxon>
        <taxon>Mermithoidea</taxon>
        <taxon>Mermithidae</taxon>
        <taxon>Romanomermis</taxon>
    </lineage>
</organism>
<protein>
    <submittedName>
        <fullName evidence="2">Uncharacterized protein</fullName>
    </submittedName>
</protein>
<name>A0A915KAT1_ROMCU</name>
<sequence>MFSRSQGESNDTSNHINDTQFKTADLLTQYKFQSIDVRLRAYRVQNRQDEWVSIGHPVFVRNKYGRIYDFTPEGIIANIRLLSNGQQLALEKAARKQYPNIVEPFINLIPLQSVTCTTKFIHDDQKYSLRGEVHDLDQFEIVLDVPCPQNTMLRKAFTTRIGIRNNLKWHCLFVAAGQDVQVNQLEITAEQLEEVANDCDLFSTASETYVTWTQLNTLAQKIRNKLSIEEGYDIEEKADRKIVQKLITTAQQAFKHVAVDEALEKLSSFNTKFSDQEDLSPSELKRQLSDQLAVRIFNNKSLLMINQHYSQQKAMVKDDSIKVGSNVESSSSVKNSTHLSQNYVLDSGSSAFNLSLTFDVVNKNQEKWRKNNISLQHQLDELNWAVRNHMAWAQERWKIVPKTLNVALLNRAGFQRDMQISYKKRLIKDAAYKKVIVIPTDSFLPADEIYPRTNATDEVIAMLKRNKKTMIQSYRIVCKEVDSRKDNRTYSGDMDLYTSRYHFDSDSFCYYLDDLKCKSFGDDYFLRDVTFSCKTDHHIYDTVYRMFKKHCYQCCHYEFVYADVYAVP</sequence>
<accession>A0A915KAT1</accession>
<keyword evidence="1" id="KW-1185">Reference proteome</keyword>
<dbReference type="WBParaSite" id="nRc.2.0.1.t35221-RA">
    <property type="protein sequence ID" value="nRc.2.0.1.t35221-RA"/>
    <property type="gene ID" value="nRc.2.0.1.g35221"/>
</dbReference>
<dbReference type="Proteomes" id="UP000887565">
    <property type="component" value="Unplaced"/>
</dbReference>
<reference evidence="2" key="1">
    <citation type="submission" date="2022-11" db="UniProtKB">
        <authorList>
            <consortium name="WormBaseParasite"/>
        </authorList>
    </citation>
    <scope>IDENTIFICATION</scope>
</reference>
<evidence type="ECO:0000313" key="1">
    <source>
        <dbReference type="Proteomes" id="UP000887565"/>
    </source>
</evidence>